<proteinExistence type="predicted"/>
<reference evidence="2 3" key="1">
    <citation type="submission" date="2023-04" db="EMBL/GenBank/DDBJ databases">
        <title>Spirochaete genome identified in red abalone sample constitutes a novel genus.</title>
        <authorList>
            <person name="Sharma S.P."/>
            <person name="Purcell C.M."/>
            <person name="Hyde J.R."/>
            <person name="Severin A.J."/>
        </authorList>
    </citation>
    <scope>NUCLEOTIDE SEQUENCE [LARGE SCALE GENOMIC DNA]</scope>
    <source>
        <strain evidence="2 3">SP-2023</strain>
    </source>
</reference>
<evidence type="ECO:0000256" key="1">
    <source>
        <dbReference type="SAM" id="Phobius"/>
    </source>
</evidence>
<evidence type="ECO:0000313" key="3">
    <source>
        <dbReference type="Proteomes" id="UP001228690"/>
    </source>
</evidence>
<keyword evidence="1" id="KW-1133">Transmembrane helix</keyword>
<name>A0ABY8MIB0_9SPIO</name>
<evidence type="ECO:0000313" key="2">
    <source>
        <dbReference type="EMBL" id="WGK68938.1"/>
    </source>
</evidence>
<feature type="transmembrane region" description="Helical" evidence="1">
    <location>
        <begin position="244"/>
        <end position="263"/>
    </location>
</feature>
<dbReference type="RefSeq" id="WP_326927125.1">
    <property type="nucleotide sequence ID" value="NZ_CP123443.1"/>
</dbReference>
<organism evidence="2 3">
    <name type="scientific">Candidatus Haliotispira prima</name>
    <dbReference type="NCBI Taxonomy" id="3034016"/>
    <lineage>
        <taxon>Bacteria</taxon>
        <taxon>Pseudomonadati</taxon>
        <taxon>Spirochaetota</taxon>
        <taxon>Spirochaetia</taxon>
        <taxon>Spirochaetales</taxon>
        <taxon>Spirochaetaceae</taxon>
        <taxon>Candidatus Haliotispira</taxon>
    </lineage>
</organism>
<gene>
    <name evidence="2" type="ORF">P0082_10695</name>
</gene>
<feature type="transmembrane region" description="Helical" evidence="1">
    <location>
        <begin position="24"/>
        <end position="43"/>
    </location>
</feature>
<keyword evidence="1" id="KW-0812">Transmembrane</keyword>
<protein>
    <submittedName>
        <fullName evidence="2">Uncharacterized protein</fullName>
    </submittedName>
</protein>
<keyword evidence="3" id="KW-1185">Reference proteome</keyword>
<accession>A0ABY8MIB0</accession>
<feature type="transmembrane region" description="Helical" evidence="1">
    <location>
        <begin position="301"/>
        <end position="330"/>
    </location>
</feature>
<dbReference type="EMBL" id="CP123443">
    <property type="protein sequence ID" value="WGK68938.1"/>
    <property type="molecule type" value="Genomic_DNA"/>
</dbReference>
<dbReference type="Proteomes" id="UP001228690">
    <property type="component" value="Chromosome"/>
</dbReference>
<sequence>MFWRLLAFVFPAYAVWQGLYLREQAWFGLLAWGLFLLAFLFFLSQESLTLLSSESTKSLHARLGRFLGAVLSGRSPSGTRDGSAASAGSENSSIFGNYTNDGKGTWGIEKEDDDGVTIEDYLARHKGKDVRTGFDWNWRHSPQQELLEKYNCKPARPWWDSLFRNVISLPKTLPEFLRDKVQKSWDKNWTQAWKQGVPDYQQRRLWQIALCSCLLLGPVLYWLLGPAGDKALPARPLGVQAHSILSHPGLWAILLVWNIFYPLPEQYFCRKLYKALLSQQALYASWVTEKSKRGSESGIKLLRVLPVLCSLAIEGGLSLALVSALFFLFPLSPVDLPILLRQGMIPILLLLAIHHQVRAKLHCKIQENFPGYLHRQLSCLSVSIGILLRLW</sequence>
<feature type="transmembrane region" description="Helical" evidence="1">
    <location>
        <begin position="336"/>
        <end position="354"/>
    </location>
</feature>
<feature type="transmembrane region" description="Helical" evidence="1">
    <location>
        <begin position="205"/>
        <end position="224"/>
    </location>
</feature>
<keyword evidence="1" id="KW-0472">Membrane</keyword>